<evidence type="ECO:0000256" key="1">
    <source>
        <dbReference type="ARBA" id="ARBA00022849"/>
    </source>
</evidence>
<evidence type="ECO:0000313" key="3">
    <source>
        <dbReference type="EMBL" id="SVE27707.1"/>
    </source>
</evidence>
<dbReference type="SUPFAM" id="SSF109755">
    <property type="entry name" value="PhoU-like"/>
    <property type="match status" value="1"/>
</dbReference>
<dbReference type="PANTHER" id="PTHR43428">
    <property type="entry name" value="ARSENATE REDUCTASE"/>
    <property type="match status" value="1"/>
</dbReference>
<organism evidence="3">
    <name type="scientific">marine metagenome</name>
    <dbReference type="NCBI Taxonomy" id="408172"/>
    <lineage>
        <taxon>unclassified sequences</taxon>
        <taxon>metagenomes</taxon>
        <taxon>ecological metagenomes</taxon>
    </lineage>
</organism>
<keyword evidence="1" id="KW-0059">Arsenical resistance</keyword>
<dbReference type="SUPFAM" id="SSF52788">
    <property type="entry name" value="Phosphotyrosine protein phosphatases I"/>
    <property type="match status" value="1"/>
</dbReference>
<dbReference type="PANTHER" id="PTHR43428:SF1">
    <property type="entry name" value="ARSENATE REDUCTASE"/>
    <property type="match status" value="1"/>
</dbReference>
<accession>A0A383C5M1</accession>
<feature type="non-terminal residue" evidence="3">
    <location>
        <position position="1"/>
    </location>
</feature>
<dbReference type="Gene3D" id="1.20.58.220">
    <property type="entry name" value="Phosphate transport system protein phou homolog 2, domain 2"/>
    <property type="match status" value="1"/>
</dbReference>
<dbReference type="InterPro" id="IPR038078">
    <property type="entry name" value="PhoU-like_sf"/>
</dbReference>
<proteinExistence type="predicted"/>
<protein>
    <recommendedName>
        <fullName evidence="2">Phosphotyrosine protein phosphatase I domain-containing protein</fullName>
    </recommendedName>
</protein>
<dbReference type="InterPro" id="IPR023485">
    <property type="entry name" value="Ptyr_pPase"/>
</dbReference>
<sequence length="233" mass="25762">AISETSISMLKNSIKAFLEQDADLAKTTMLAQREANRVRDKINDDLFQLRADKKIPITALTPLQTIARRLERVADQSKNICEETLYMCTGQYMKHMSKEVFQVLFVDDDNSSASQIAETIGNTLDQPNFVFSSAGIESKKITLETVAFLKAKGHDIGNNITKSVDNLPKLNHYHVVVALSSLGTKAFPTPPTKTISIAWELGHAAASMEETYTFLNQNIEDLVQAIRGQSAGN</sequence>
<dbReference type="InterPro" id="IPR026022">
    <property type="entry name" value="PhoU_dom"/>
</dbReference>
<evidence type="ECO:0000259" key="2">
    <source>
        <dbReference type="SMART" id="SM00226"/>
    </source>
</evidence>
<dbReference type="Gene3D" id="3.40.50.2300">
    <property type="match status" value="1"/>
</dbReference>
<feature type="domain" description="Phosphotyrosine protein phosphatase I" evidence="2">
    <location>
        <begin position="101"/>
        <end position="225"/>
    </location>
</feature>
<gene>
    <name evidence="3" type="ORF">METZ01_LOCUS480561</name>
</gene>
<dbReference type="AlphaFoldDB" id="A0A383C5M1"/>
<dbReference type="InterPro" id="IPR036196">
    <property type="entry name" value="Ptyr_pPase_sf"/>
</dbReference>
<dbReference type="Pfam" id="PF01895">
    <property type="entry name" value="PhoU"/>
    <property type="match status" value="1"/>
</dbReference>
<name>A0A383C5M1_9ZZZZ</name>
<dbReference type="EMBL" id="UINC01206193">
    <property type="protein sequence ID" value="SVE27707.1"/>
    <property type="molecule type" value="Genomic_DNA"/>
</dbReference>
<reference evidence="3" key="1">
    <citation type="submission" date="2018-05" db="EMBL/GenBank/DDBJ databases">
        <authorList>
            <person name="Lanie J.A."/>
            <person name="Ng W.-L."/>
            <person name="Kazmierczak K.M."/>
            <person name="Andrzejewski T.M."/>
            <person name="Davidsen T.M."/>
            <person name="Wayne K.J."/>
            <person name="Tettelin H."/>
            <person name="Glass J.I."/>
            <person name="Rusch D."/>
            <person name="Podicherti R."/>
            <person name="Tsui H.-C.T."/>
            <person name="Winkler M.E."/>
        </authorList>
    </citation>
    <scope>NUCLEOTIDE SEQUENCE</scope>
</reference>
<dbReference type="GO" id="GO:0046685">
    <property type="term" value="P:response to arsenic-containing substance"/>
    <property type="evidence" value="ECO:0007669"/>
    <property type="project" value="UniProtKB-KW"/>
</dbReference>
<dbReference type="SMART" id="SM00226">
    <property type="entry name" value="LMWPc"/>
    <property type="match status" value="1"/>
</dbReference>